<sequence length="263" mass="28202">MPLPNPSGGAKSVCCESQSVSGSVVRSVLTTGGKSMSGQSKHQMSRRAFLQMVGAGGAAMALAACAVPAAPVSAPGGQAGGQPAAASGQVFLNYWTGWSGFEFDELQKLVDKFNQEHEGEIFVNMTTVFGQYEKVLTAIAGGNPPDVVSAVWLRQLVSMASRNGLQPITKYAEAAGIDGSEYFPQFWDAWWWNDNLWGLMITSNSQVIAYQPALFEEVGADPNNPPKMTPELDEIAQKLEKFDANGNIERVGLLPAGLNWWGR</sequence>
<dbReference type="PANTHER" id="PTHR43649:SF30">
    <property type="entry name" value="ABC TRANSPORTER SUBSTRATE-BINDING PROTEIN"/>
    <property type="match status" value="1"/>
</dbReference>
<dbReference type="EMBL" id="DSMG01000116">
    <property type="protein sequence ID" value="HDX32079.1"/>
    <property type="molecule type" value="Genomic_DNA"/>
</dbReference>
<dbReference type="NCBIfam" id="TIGR01409">
    <property type="entry name" value="TAT_signal_seq"/>
    <property type="match status" value="1"/>
</dbReference>
<dbReference type="Gene3D" id="3.40.190.10">
    <property type="entry name" value="Periplasmic binding protein-like II"/>
    <property type="match status" value="2"/>
</dbReference>
<evidence type="ECO:0000313" key="1">
    <source>
        <dbReference type="EMBL" id="HDX32079.1"/>
    </source>
</evidence>
<dbReference type="AlphaFoldDB" id="A0A7C1FGE9"/>
<dbReference type="PROSITE" id="PS51318">
    <property type="entry name" value="TAT"/>
    <property type="match status" value="1"/>
</dbReference>
<name>A0A7C1FGE9_9CHLR</name>
<dbReference type="Pfam" id="PF01547">
    <property type="entry name" value="SBP_bac_1"/>
    <property type="match status" value="1"/>
</dbReference>
<proteinExistence type="predicted"/>
<dbReference type="PANTHER" id="PTHR43649">
    <property type="entry name" value="ARABINOSE-BINDING PROTEIN-RELATED"/>
    <property type="match status" value="1"/>
</dbReference>
<dbReference type="InterPro" id="IPR019546">
    <property type="entry name" value="TAT_signal_bac_arc"/>
</dbReference>
<dbReference type="InterPro" id="IPR006059">
    <property type="entry name" value="SBP"/>
</dbReference>
<dbReference type="SUPFAM" id="SSF53850">
    <property type="entry name" value="Periplasmic binding protein-like II"/>
    <property type="match status" value="1"/>
</dbReference>
<accession>A0A7C1FGE9</accession>
<dbReference type="InterPro" id="IPR006311">
    <property type="entry name" value="TAT_signal"/>
</dbReference>
<protein>
    <submittedName>
        <fullName evidence="1">Extracellular solute-binding protein</fullName>
    </submittedName>
</protein>
<comment type="caution">
    <text evidence="1">The sequence shown here is derived from an EMBL/GenBank/DDBJ whole genome shotgun (WGS) entry which is preliminary data.</text>
</comment>
<gene>
    <name evidence="1" type="ORF">ENQ20_11405</name>
</gene>
<reference evidence="1" key="1">
    <citation type="journal article" date="2020" name="mSystems">
        <title>Genome- and Community-Level Interaction Insights into Carbon Utilization and Element Cycling Functions of Hydrothermarchaeota in Hydrothermal Sediment.</title>
        <authorList>
            <person name="Zhou Z."/>
            <person name="Liu Y."/>
            <person name="Xu W."/>
            <person name="Pan J."/>
            <person name="Luo Z.H."/>
            <person name="Li M."/>
        </authorList>
    </citation>
    <scope>NUCLEOTIDE SEQUENCE [LARGE SCALE GENOMIC DNA]</scope>
    <source>
        <strain evidence="1">SpSt-289</strain>
    </source>
</reference>
<dbReference type="InterPro" id="IPR050490">
    <property type="entry name" value="Bact_solute-bd_prot1"/>
</dbReference>
<organism evidence="1">
    <name type="scientific">Caldilinea aerophila</name>
    <dbReference type="NCBI Taxonomy" id="133453"/>
    <lineage>
        <taxon>Bacteria</taxon>
        <taxon>Bacillati</taxon>
        <taxon>Chloroflexota</taxon>
        <taxon>Caldilineae</taxon>
        <taxon>Caldilineales</taxon>
        <taxon>Caldilineaceae</taxon>
        <taxon>Caldilinea</taxon>
    </lineage>
</organism>